<dbReference type="PATRIC" id="fig|927661.3.peg.424"/>
<dbReference type="HOGENOM" id="CLU_084630_1_0_11"/>
<keyword evidence="5 8" id="KW-0479">Metal-binding</keyword>
<evidence type="ECO:0000256" key="10">
    <source>
        <dbReference type="SAM" id="MobiDB-lite"/>
    </source>
</evidence>
<feature type="binding site" evidence="8">
    <location>
        <position position="95"/>
    </location>
    <ligand>
        <name>a divalent metal cation</name>
        <dbReference type="ChEBI" id="CHEBI:60240"/>
    </ligand>
</feature>
<feature type="region of interest" description="Disordered" evidence="10">
    <location>
        <begin position="1"/>
        <end position="26"/>
    </location>
</feature>
<name>A0A010YGM3_9ACTN</name>
<feature type="site" description="Transition state stabilizer" evidence="8">
    <location>
        <position position="183"/>
    </location>
</feature>
<feature type="binding site" evidence="8">
    <location>
        <position position="61"/>
    </location>
    <ligand>
        <name>a divalent metal cation</name>
        <dbReference type="ChEBI" id="CHEBI:60240"/>
    </ligand>
</feature>
<dbReference type="AlphaFoldDB" id="A0A010YGM3"/>
<dbReference type="EC" id="4.6.1.12" evidence="4 8"/>
<dbReference type="InterPro" id="IPR003526">
    <property type="entry name" value="MECDP_synthase"/>
</dbReference>
<feature type="compositionally biased region" description="Pro residues" evidence="10">
    <location>
        <begin position="1"/>
        <end position="12"/>
    </location>
</feature>
<gene>
    <name evidence="8" type="primary">ispF</name>
    <name evidence="12" type="ORF">CryarDRAFT_0440</name>
</gene>
<evidence type="ECO:0000256" key="2">
    <source>
        <dbReference type="ARBA" id="ARBA00004709"/>
    </source>
</evidence>
<evidence type="ECO:0000256" key="5">
    <source>
        <dbReference type="ARBA" id="ARBA00022723"/>
    </source>
</evidence>
<dbReference type="FunFam" id="3.30.1330.50:FF:000003">
    <property type="entry name" value="2-C-methyl-D-erythritol 2,4-cyclodiphosphate synthase"/>
    <property type="match status" value="1"/>
</dbReference>
<feature type="site" description="Transition state stabilizer" evidence="8">
    <location>
        <position position="87"/>
    </location>
</feature>
<comment type="similarity">
    <text evidence="3 8 9">Belongs to the IspF family.</text>
</comment>
<dbReference type="Proteomes" id="UP000021053">
    <property type="component" value="Unassembled WGS sequence"/>
</dbReference>
<dbReference type="UniPathway" id="UPA00056">
    <property type="reaction ID" value="UER00095"/>
</dbReference>
<dbReference type="HAMAP" id="MF_00107">
    <property type="entry name" value="IspF"/>
    <property type="match status" value="1"/>
</dbReference>
<dbReference type="PANTHER" id="PTHR43181">
    <property type="entry name" value="2-C-METHYL-D-ERYTHRITOL 2,4-CYCLODIPHOSPHATE SYNTHASE, CHLOROPLASTIC"/>
    <property type="match status" value="1"/>
</dbReference>
<feature type="domain" description="2-C-methyl-D-erythritol 2,4-cyclodiphosphate synthase" evidence="11">
    <location>
        <begin position="55"/>
        <end position="204"/>
    </location>
</feature>
<dbReference type="Pfam" id="PF02542">
    <property type="entry name" value="YgbB"/>
    <property type="match status" value="1"/>
</dbReference>
<comment type="caution">
    <text evidence="12">The sequence shown here is derived from an EMBL/GenBank/DDBJ whole genome shotgun (WGS) entry which is preliminary data.</text>
</comment>
<evidence type="ECO:0000313" key="13">
    <source>
        <dbReference type="Proteomes" id="UP000021053"/>
    </source>
</evidence>
<evidence type="ECO:0000256" key="7">
    <source>
        <dbReference type="ARBA" id="ARBA00023239"/>
    </source>
</evidence>
<comment type="cofactor">
    <cofactor evidence="8">
        <name>a divalent metal cation</name>
        <dbReference type="ChEBI" id="CHEBI:60240"/>
    </cofactor>
    <text evidence="8">Binds 1 divalent metal cation per subunit.</text>
</comment>
<evidence type="ECO:0000259" key="11">
    <source>
        <dbReference type="Pfam" id="PF02542"/>
    </source>
</evidence>
<sequence>MTITPEPPPAVPTVPDLGGVQLGSELPAPVSPAPISPAPAGAPLLVDEPAPRLPRVGIGNDVHAYDEGRECWVAGVQWPGQPGLAGHSDGDVAAHAACDALLSAAGLGDLGSNYGTDRPEWANAAGVALLTETAKRVRAAGFLIGNVAIQLIGGAPRIGTRRAEAEQALAMAIGAPVSISATTTDGLGFTGRGEGLAATAVALVLM</sequence>
<dbReference type="InterPro" id="IPR036571">
    <property type="entry name" value="MECDP_synthase_sf"/>
</dbReference>
<feature type="binding site" evidence="8">
    <location>
        <begin position="87"/>
        <end position="88"/>
    </location>
    <ligand>
        <name>4-CDP-2-C-methyl-D-erythritol 2-phosphate</name>
        <dbReference type="ChEBI" id="CHEBI:57919"/>
    </ligand>
</feature>
<reference evidence="12 13" key="1">
    <citation type="submission" date="2013-07" db="EMBL/GenBank/DDBJ databases">
        <authorList>
            <consortium name="DOE Joint Genome Institute"/>
            <person name="Eisen J."/>
            <person name="Huntemann M."/>
            <person name="Han J."/>
            <person name="Chen A."/>
            <person name="Kyrpides N."/>
            <person name="Mavromatis K."/>
            <person name="Markowitz V."/>
            <person name="Palaniappan K."/>
            <person name="Ivanova N."/>
            <person name="Schaumberg A."/>
            <person name="Pati A."/>
            <person name="Liolios K."/>
            <person name="Nordberg H.P."/>
            <person name="Cantor M.N."/>
            <person name="Hua S.X."/>
            <person name="Woyke T."/>
        </authorList>
    </citation>
    <scope>NUCLEOTIDE SEQUENCE [LARGE SCALE GENOMIC DNA]</scope>
    <source>
        <strain evidence="12 13">DSM 44712</strain>
    </source>
</reference>
<dbReference type="Gene3D" id="3.30.1330.50">
    <property type="entry name" value="2-C-methyl-D-erythritol 2,4-cyclodiphosphate synthase"/>
    <property type="match status" value="1"/>
</dbReference>
<evidence type="ECO:0000256" key="4">
    <source>
        <dbReference type="ARBA" id="ARBA00012579"/>
    </source>
</evidence>
<comment type="caution">
    <text evidence="8">Lacks conserved residue(s) required for the propagation of feature annotation.</text>
</comment>
<dbReference type="InterPro" id="IPR020555">
    <property type="entry name" value="MECDP_synthase_CS"/>
</dbReference>
<evidence type="ECO:0000256" key="6">
    <source>
        <dbReference type="ARBA" id="ARBA00023229"/>
    </source>
</evidence>
<keyword evidence="7 8" id="KW-0456">Lyase</keyword>
<feature type="binding site" evidence="8">
    <location>
        <position position="192"/>
    </location>
    <ligand>
        <name>4-CDP-2-C-methyl-D-erythritol 2-phosphate</name>
        <dbReference type="ChEBI" id="CHEBI:57919"/>
    </ligand>
</feature>
<dbReference type="GO" id="GO:0016114">
    <property type="term" value="P:terpenoid biosynthetic process"/>
    <property type="evidence" value="ECO:0007669"/>
    <property type="project" value="InterPro"/>
</dbReference>
<evidence type="ECO:0000256" key="8">
    <source>
        <dbReference type="HAMAP-Rule" id="MF_00107"/>
    </source>
</evidence>
<evidence type="ECO:0000256" key="3">
    <source>
        <dbReference type="ARBA" id="ARBA00008480"/>
    </source>
</evidence>
<comment type="subunit">
    <text evidence="8">Homotrimer.</text>
</comment>
<dbReference type="NCBIfam" id="TIGR00151">
    <property type="entry name" value="ispF"/>
    <property type="match status" value="1"/>
</dbReference>
<feature type="binding site" evidence="8">
    <location>
        <begin position="182"/>
        <end position="185"/>
    </location>
    <ligand>
        <name>4-CDP-2-C-methyl-D-erythritol 2-phosphate</name>
        <dbReference type="ChEBI" id="CHEBI:57919"/>
    </ligand>
</feature>
<dbReference type="EMBL" id="JFBT01000001">
    <property type="protein sequence ID" value="EXG79405.1"/>
    <property type="molecule type" value="Genomic_DNA"/>
</dbReference>
<comment type="pathway">
    <text evidence="2 8">Isoprenoid biosynthesis; isopentenyl diphosphate biosynthesis via DXP pathway; isopentenyl diphosphate from 1-deoxy-D-xylulose 5-phosphate: step 4/6.</text>
</comment>
<feature type="binding site" evidence="8">
    <location>
        <begin position="61"/>
        <end position="63"/>
    </location>
    <ligand>
        <name>4-CDP-2-C-methyl-D-erythritol 2-phosphate</name>
        <dbReference type="ChEBI" id="CHEBI:57919"/>
    </ligand>
</feature>
<dbReference type="GO" id="GO:0046872">
    <property type="term" value="F:metal ion binding"/>
    <property type="evidence" value="ECO:0007669"/>
    <property type="project" value="UniProtKB-KW"/>
</dbReference>
<keyword evidence="13" id="KW-1185">Reference proteome</keyword>
<accession>A0A010YGM3</accession>
<evidence type="ECO:0000256" key="1">
    <source>
        <dbReference type="ARBA" id="ARBA00000200"/>
    </source>
</evidence>
<dbReference type="PANTHER" id="PTHR43181:SF1">
    <property type="entry name" value="2-C-METHYL-D-ERYTHRITOL 2,4-CYCLODIPHOSPHATE SYNTHASE, CHLOROPLASTIC"/>
    <property type="match status" value="1"/>
</dbReference>
<feature type="binding site" evidence="8">
    <location>
        <position position="63"/>
    </location>
    <ligand>
        <name>a divalent metal cation</name>
        <dbReference type="ChEBI" id="CHEBI:60240"/>
    </ligand>
</feature>
<dbReference type="GO" id="GO:0008685">
    <property type="term" value="F:2-C-methyl-D-erythritol 2,4-cyclodiphosphate synthase activity"/>
    <property type="evidence" value="ECO:0007669"/>
    <property type="project" value="UniProtKB-UniRule"/>
</dbReference>
<protein>
    <recommendedName>
        <fullName evidence="4 8">2-C-methyl-D-erythritol 2,4-cyclodiphosphate synthase</fullName>
        <shortName evidence="8">MECDP-synthase</shortName>
        <shortName evidence="8">MECPP-synthase</shortName>
        <shortName evidence="8">MECPS</shortName>
        <ecNumber evidence="4 8">4.6.1.12</ecNumber>
    </recommendedName>
</protein>
<feature type="binding site" evidence="8">
    <location>
        <position position="189"/>
    </location>
    <ligand>
        <name>4-CDP-2-C-methyl-D-erythritol 2-phosphate</name>
        <dbReference type="ChEBI" id="CHEBI:57919"/>
    </ligand>
</feature>
<evidence type="ECO:0000256" key="9">
    <source>
        <dbReference type="RuleBase" id="RU004395"/>
    </source>
</evidence>
<proteinExistence type="inferred from homology"/>
<feature type="binding site" evidence="8">
    <location>
        <begin position="109"/>
        <end position="111"/>
    </location>
    <ligand>
        <name>4-CDP-2-C-methyl-D-erythritol 2-phosphate</name>
        <dbReference type="ChEBI" id="CHEBI:57919"/>
    </ligand>
</feature>
<dbReference type="GO" id="GO:0019288">
    <property type="term" value="P:isopentenyl diphosphate biosynthetic process, methylerythritol 4-phosphate pathway"/>
    <property type="evidence" value="ECO:0007669"/>
    <property type="project" value="UniProtKB-UniRule"/>
</dbReference>
<organism evidence="12 13">
    <name type="scientific">Cryptosporangium arvum DSM 44712</name>
    <dbReference type="NCBI Taxonomy" id="927661"/>
    <lineage>
        <taxon>Bacteria</taxon>
        <taxon>Bacillati</taxon>
        <taxon>Actinomycetota</taxon>
        <taxon>Actinomycetes</taxon>
        <taxon>Cryptosporangiales</taxon>
        <taxon>Cryptosporangiaceae</taxon>
        <taxon>Cryptosporangium</taxon>
    </lineage>
</organism>
<evidence type="ECO:0000313" key="12">
    <source>
        <dbReference type="EMBL" id="EXG79405.1"/>
    </source>
</evidence>
<comment type="function">
    <text evidence="8">Involved in the biosynthesis of isopentenyl diphosphate (IPP) and dimethylallyl diphosphate (DMAPP), two major building blocks of isoprenoid compounds. Catalyzes the conversion of 4-diphosphocytidyl-2-C-methyl-D-erythritol 2-phosphate (CDP-ME2P) to 2-C-methyl-D-erythritol 2,4-cyclodiphosphate (ME-CPP) with a corresponding release of cytidine 5-monophosphate (CMP).</text>
</comment>
<comment type="catalytic activity">
    <reaction evidence="1 8 9">
        <text>4-CDP-2-C-methyl-D-erythritol 2-phosphate = 2-C-methyl-D-erythritol 2,4-cyclic diphosphate + CMP</text>
        <dbReference type="Rhea" id="RHEA:23864"/>
        <dbReference type="ChEBI" id="CHEBI:57919"/>
        <dbReference type="ChEBI" id="CHEBI:58483"/>
        <dbReference type="ChEBI" id="CHEBI:60377"/>
        <dbReference type="EC" id="4.6.1.12"/>
    </reaction>
</comment>
<dbReference type="CDD" id="cd00554">
    <property type="entry name" value="MECDP_synthase"/>
    <property type="match status" value="1"/>
</dbReference>
<dbReference type="SUPFAM" id="SSF69765">
    <property type="entry name" value="IpsF-like"/>
    <property type="match status" value="1"/>
</dbReference>
<dbReference type="PROSITE" id="PS01350">
    <property type="entry name" value="ISPF"/>
    <property type="match status" value="1"/>
</dbReference>
<keyword evidence="6 8" id="KW-0414">Isoprene biosynthesis</keyword>